<keyword evidence="7" id="KW-0479">Metal-binding</keyword>
<dbReference type="PANTHER" id="PTHR31356:SF58">
    <property type="entry name" value="CYTOCHROME C PEROXIDASE, MITOCHONDRIAL"/>
    <property type="match status" value="1"/>
</dbReference>
<dbReference type="GO" id="GO:0046872">
    <property type="term" value="F:metal ion binding"/>
    <property type="evidence" value="ECO:0007669"/>
    <property type="project" value="UniProtKB-UniRule"/>
</dbReference>
<comment type="function">
    <text evidence="1">Destroys radicals which are normally produced within the cells and which are toxic to biological systems.</text>
</comment>
<dbReference type="GO" id="GO:0020037">
    <property type="term" value="F:heme binding"/>
    <property type="evidence" value="ECO:0007669"/>
    <property type="project" value="UniProtKB-UniRule"/>
</dbReference>
<evidence type="ECO:0000256" key="14">
    <source>
        <dbReference type="SAM" id="Phobius"/>
    </source>
</evidence>
<dbReference type="EC" id="1.11.1.-" evidence="13"/>
<dbReference type="InterPro" id="IPR044831">
    <property type="entry name" value="Ccp1-like"/>
</dbReference>
<evidence type="ECO:0000256" key="1">
    <source>
        <dbReference type="ARBA" id="ARBA00003917"/>
    </source>
</evidence>
<accession>A0AAD5U223</accession>
<evidence type="ECO:0000256" key="9">
    <source>
        <dbReference type="ARBA" id="ARBA00023002"/>
    </source>
</evidence>
<evidence type="ECO:0000256" key="8">
    <source>
        <dbReference type="ARBA" id="ARBA00022946"/>
    </source>
</evidence>
<dbReference type="PROSITE" id="PS00436">
    <property type="entry name" value="PEROXIDASE_2"/>
    <property type="match status" value="1"/>
</dbReference>
<evidence type="ECO:0000256" key="4">
    <source>
        <dbReference type="ARBA" id="ARBA00005997"/>
    </source>
</evidence>
<comment type="similarity">
    <text evidence="4">Belongs to the peroxidase family. Cytochrome c peroxidase subfamily.</text>
</comment>
<dbReference type="AlphaFoldDB" id="A0AAD5U223"/>
<dbReference type="PANTHER" id="PTHR31356">
    <property type="entry name" value="THYLAKOID LUMENAL 29 KDA PROTEIN, CHLOROPLASTIC-RELATED"/>
    <property type="match status" value="1"/>
</dbReference>
<dbReference type="SUPFAM" id="SSF48113">
    <property type="entry name" value="Heme-dependent peroxidases"/>
    <property type="match status" value="1"/>
</dbReference>
<dbReference type="GO" id="GO:0005758">
    <property type="term" value="C:mitochondrial intermembrane space"/>
    <property type="evidence" value="ECO:0007669"/>
    <property type="project" value="UniProtKB-SubCell"/>
</dbReference>
<reference evidence="16" key="1">
    <citation type="submission" date="2020-05" db="EMBL/GenBank/DDBJ databases">
        <title>Phylogenomic resolution of chytrid fungi.</title>
        <authorList>
            <person name="Stajich J.E."/>
            <person name="Amses K."/>
            <person name="Simmons R."/>
            <person name="Seto K."/>
            <person name="Myers J."/>
            <person name="Bonds A."/>
            <person name="Quandt C.A."/>
            <person name="Barry K."/>
            <person name="Liu P."/>
            <person name="Grigoriev I."/>
            <person name="Longcore J.E."/>
            <person name="James T.Y."/>
        </authorList>
    </citation>
    <scope>NUCLEOTIDE SEQUENCE</scope>
    <source>
        <strain evidence="16">JEL0476</strain>
    </source>
</reference>
<dbReference type="GO" id="GO:0005759">
    <property type="term" value="C:mitochondrial matrix"/>
    <property type="evidence" value="ECO:0007669"/>
    <property type="project" value="UniProtKB-SubCell"/>
</dbReference>
<dbReference type="InterPro" id="IPR002207">
    <property type="entry name" value="Peroxidase_I"/>
</dbReference>
<evidence type="ECO:0000256" key="10">
    <source>
        <dbReference type="ARBA" id="ARBA00023004"/>
    </source>
</evidence>
<dbReference type="Pfam" id="PF00141">
    <property type="entry name" value="peroxidase"/>
    <property type="match status" value="1"/>
</dbReference>
<keyword evidence="9 13" id="KW-0560">Oxidoreductase</keyword>
<keyword evidence="14" id="KW-1133">Transmembrane helix</keyword>
<dbReference type="Proteomes" id="UP001211065">
    <property type="component" value="Unassembled WGS sequence"/>
</dbReference>
<evidence type="ECO:0000313" key="16">
    <source>
        <dbReference type="EMBL" id="KAJ3221749.1"/>
    </source>
</evidence>
<evidence type="ECO:0000256" key="11">
    <source>
        <dbReference type="ARBA" id="ARBA00023128"/>
    </source>
</evidence>
<dbReference type="PRINTS" id="PR00459">
    <property type="entry name" value="ASPEROXIDASE"/>
</dbReference>
<keyword evidence="11" id="KW-0496">Mitochondrion</keyword>
<name>A0AAD5U223_9FUNG</name>
<evidence type="ECO:0000256" key="6">
    <source>
        <dbReference type="ARBA" id="ARBA00022617"/>
    </source>
</evidence>
<dbReference type="GO" id="GO:0034599">
    <property type="term" value="P:cellular response to oxidative stress"/>
    <property type="evidence" value="ECO:0007669"/>
    <property type="project" value="InterPro"/>
</dbReference>
<evidence type="ECO:0000256" key="7">
    <source>
        <dbReference type="ARBA" id="ARBA00022723"/>
    </source>
</evidence>
<keyword evidence="8" id="KW-0809">Transit peptide</keyword>
<organism evidence="16 17">
    <name type="scientific">Clydaea vesicula</name>
    <dbReference type="NCBI Taxonomy" id="447962"/>
    <lineage>
        <taxon>Eukaryota</taxon>
        <taxon>Fungi</taxon>
        <taxon>Fungi incertae sedis</taxon>
        <taxon>Chytridiomycota</taxon>
        <taxon>Chytridiomycota incertae sedis</taxon>
        <taxon>Chytridiomycetes</taxon>
        <taxon>Lobulomycetales</taxon>
        <taxon>Lobulomycetaceae</taxon>
        <taxon>Clydaea</taxon>
    </lineage>
</organism>
<proteinExistence type="inferred from homology"/>
<feature type="transmembrane region" description="Helical" evidence="14">
    <location>
        <begin position="33"/>
        <end position="52"/>
    </location>
</feature>
<dbReference type="Gene3D" id="1.10.420.10">
    <property type="entry name" value="Peroxidase, domain 2"/>
    <property type="match status" value="1"/>
</dbReference>
<dbReference type="FunFam" id="1.10.520.10:FF:000005">
    <property type="entry name" value="Cytochrome c peroxidase"/>
    <property type="match status" value="1"/>
</dbReference>
<dbReference type="InterPro" id="IPR002016">
    <property type="entry name" value="Haem_peroxidase"/>
</dbReference>
<evidence type="ECO:0000259" key="15">
    <source>
        <dbReference type="Pfam" id="PF00141"/>
    </source>
</evidence>
<dbReference type="Gene3D" id="1.10.520.10">
    <property type="match status" value="1"/>
</dbReference>
<keyword evidence="17" id="KW-1185">Reference proteome</keyword>
<dbReference type="InterPro" id="IPR010255">
    <property type="entry name" value="Haem_peroxidase_sf"/>
</dbReference>
<dbReference type="PRINTS" id="PR00458">
    <property type="entry name" value="PEROXIDASE"/>
</dbReference>
<evidence type="ECO:0000256" key="5">
    <source>
        <dbReference type="ARBA" id="ARBA00022559"/>
    </source>
</evidence>
<dbReference type="EMBL" id="JADGJW010000211">
    <property type="protein sequence ID" value="KAJ3221749.1"/>
    <property type="molecule type" value="Genomic_DNA"/>
</dbReference>
<gene>
    <name evidence="16" type="primary">CCP1_1</name>
    <name evidence="16" type="ORF">HK099_003169</name>
</gene>
<feature type="domain" description="Plant heme peroxidase family profile" evidence="15">
    <location>
        <begin position="81"/>
        <end position="195"/>
    </location>
</feature>
<dbReference type="GO" id="GO:0000302">
    <property type="term" value="P:response to reactive oxygen species"/>
    <property type="evidence" value="ECO:0007669"/>
    <property type="project" value="TreeGrafter"/>
</dbReference>
<dbReference type="GO" id="GO:0042744">
    <property type="term" value="P:hydrogen peroxide catabolic process"/>
    <property type="evidence" value="ECO:0007669"/>
    <property type="project" value="TreeGrafter"/>
</dbReference>
<evidence type="ECO:0000256" key="13">
    <source>
        <dbReference type="RuleBase" id="RU363051"/>
    </source>
</evidence>
<keyword evidence="14" id="KW-0472">Membrane</keyword>
<comment type="subcellular location">
    <subcellularLocation>
        <location evidence="3">Mitochondrion intermembrane space</location>
    </subcellularLocation>
    <subcellularLocation>
        <location evidence="2">Mitochondrion matrix</location>
    </subcellularLocation>
</comment>
<keyword evidence="14" id="KW-0812">Transmembrane</keyword>
<keyword evidence="6" id="KW-0349">Heme</keyword>
<comment type="caution">
    <text evidence="16">The sequence shown here is derived from an EMBL/GenBank/DDBJ whole genome shotgun (WGS) entry which is preliminary data.</text>
</comment>
<dbReference type="InterPro" id="IPR019794">
    <property type="entry name" value="Peroxidases_AS"/>
</dbReference>
<evidence type="ECO:0000313" key="17">
    <source>
        <dbReference type="Proteomes" id="UP001211065"/>
    </source>
</evidence>
<evidence type="ECO:0000256" key="12">
    <source>
        <dbReference type="ARBA" id="ARBA00049265"/>
    </source>
</evidence>
<comment type="catalytic activity">
    <reaction evidence="12">
        <text>2 Fe(II)-[cytochrome c] + H2O2 + 2 H(+) = 2 Fe(III)-[cytochrome c] + 2 H2O</text>
        <dbReference type="Rhea" id="RHEA:16581"/>
        <dbReference type="Rhea" id="RHEA-COMP:10350"/>
        <dbReference type="Rhea" id="RHEA-COMP:14399"/>
        <dbReference type="ChEBI" id="CHEBI:15377"/>
        <dbReference type="ChEBI" id="CHEBI:15378"/>
        <dbReference type="ChEBI" id="CHEBI:16240"/>
        <dbReference type="ChEBI" id="CHEBI:29033"/>
        <dbReference type="ChEBI" id="CHEBI:29034"/>
        <dbReference type="EC" id="1.11.1.5"/>
    </reaction>
</comment>
<evidence type="ECO:0000256" key="3">
    <source>
        <dbReference type="ARBA" id="ARBA00004569"/>
    </source>
</evidence>
<sequence>MFTRQLLRNNALFRVNLRKFSTQNTPKPTKSKAVPLAFLTFTGLGAASYFYYQQSDSKPTFLKKPLNYQEVYNKIADILEDVDYDDGSYGPVFLRLAWHAAGTYDLNTNTGGSNGSTMRFNPESSHGANAGLKIARDRLEQVKKEFPAITHADLWSLAGVVAIQEAGGPIIKWRPGRKDADSETACTPDGRLPDAALGQDHEDKATKELMMLPADLAFINDKKFKSFVTLYAKDEKKFFEDFAYSFQKLEELGVPFDENTKPMVLKPTF</sequence>
<keyword evidence="5 13" id="KW-0575">Peroxidase</keyword>
<protein>
    <recommendedName>
        <fullName evidence="13">Peroxidase</fullName>
        <ecNumber evidence="13">1.11.1.-</ecNumber>
    </recommendedName>
</protein>
<dbReference type="GO" id="GO:0004130">
    <property type="term" value="F:cytochrome-c peroxidase activity"/>
    <property type="evidence" value="ECO:0007669"/>
    <property type="project" value="UniProtKB-EC"/>
</dbReference>
<keyword evidence="10" id="KW-0408">Iron</keyword>
<evidence type="ECO:0000256" key="2">
    <source>
        <dbReference type="ARBA" id="ARBA00004305"/>
    </source>
</evidence>